<keyword evidence="1" id="KW-1133">Transmembrane helix</keyword>
<dbReference type="AlphaFoldDB" id="A0A3M9N8T0"/>
<keyword evidence="3" id="KW-1185">Reference proteome</keyword>
<feature type="transmembrane region" description="Helical" evidence="1">
    <location>
        <begin position="192"/>
        <end position="212"/>
    </location>
</feature>
<dbReference type="PANTHER" id="PTHR43044:SF1">
    <property type="entry name" value="QUINOL:CYTOCHROME C OXIDOREDUCTASE QUINONE-BINDING SUBUNIT 2"/>
    <property type="match status" value="1"/>
</dbReference>
<sequence length="411" mass="47770">MDNQYVTPAGYKKWSTGLMIVGLLALILGIIFLNPLAGADGHNLNSTRFWSVLLMNSIFWLFLTNVATFFIVINTLAMSGWQEAFRRVTEALSSVVPVMGGIAMVIFLCIIFGRRGDIYMWLDKDVLAHDVIVKGKSGFLNPAVFLIYSLLTIFLWSYWGKKLRDLSLKADEAGTMDYETSKQWYRKSLGISAYYVVFYVVTLGSLIPWLWIMSIETHWYSTMFSWYTFGSQFVAGIALLTLFVIYFKNRGQLPYVNREHLQDLGKYMFAFSIFWTYLWFDQFMLQWYGNIPEETIYFKIRLQGPYEGLFYLNLILNFVAPILIFMKRATKRNYFIVTFMCILIIVGHWIDFYQMVMPGTVRMHPHLSWYEVGISLGFVGIVMWGVSRFASKVPMTAKNNPFIKESIIHFV</sequence>
<dbReference type="EMBL" id="RJJR01000021">
    <property type="protein sequence ID" value="RNI33378.1"/>
    <property type="molecule type" value="Genomic_DNA"/>
</dbReference>
<feature type="transmembrane region" description="Helical" evidence="1">
    <location>
        <begin position="308"/>
        <end position="326"/>
    </location>
</feature>
<keyword evidence="1" id="KW-0472">Membrane</keyword>
<feature type="transmembrane region" description="Helical" evidence="1">
    <location>
        <begin position="267"/>
        <end position="288"/>
    </location>
</feature>
<dbReference type="OrthoDB" id="140980at2"/>
<name>A0A3M9N8T0_9BACT</name>
<feature type="transmembrane region" description="Helical" evidence="1">
    <location>
        <begin position="370"/>
        <end position="390"/>
    </location>
</feature>
<feature type="transmembrane region" description="Helical" evidence="1">
    <location>
        <begin position="57"/>
        <end position="79"/>
    </location>
</feature>
<keyword evidence="1" id="KW-0812">Transmembrane</keyword>
<gene>
    <name evidence="2" type="ORF">EFY79_19195</name>
</gene>
<feature type="transmembrane region" description="Helical" evidence="1">
    <location>
        <begin position="139"/>
        <end position="159"/>
    </location>
</feature>
<feature type="transmembrane region" description="Helical" evidence="1">
    <location>
        <begin position="18"/>
        <end position="37"/>
    </location>
</feature>
<reference evidence="2 3" key="1">
    <citation type="submission" date="2018-11" db="EMBL/GenBank/DDBJ databases">
        <title>Draft genome sequence of Ferruginibacter sp. BO-59.</title>
        <authorList>
            <person name="Im W.T."/>
        </authorList>
    </citation>
    <scope>NUCLEOTIDE SEQUENCE [LARGE SCALE GENOMIC DNA]</scope>
    <source>
        <strain evidence="2 3">BO-59</strain>
    </source>
</reference>
<organism evidence="2 3">
    <name type="scientific">Hanamia caeni</name>
    <dbReference type="NCBI Taxonomy" id="2294116"/>
    <lineage>
        <taxon>Bacteria</taxon>
        <taxon>Pseudomonadati</taxon>
        <taxon>Bacteroidota</taxon>
        <taxon>Chitinophagia</taxon>
        <taxon>Chitinophagales</taxon>
        <taxon>Chitinophagaceae</taxon>
        <taxon>Hanamia</taxon>
    </lineage>
</organism>
<proteinExistence type="predicted"/>
<evidence type="ECO:0000256" key="1">
    <source>
        <dbReference type="SAM" id="Phobius"/>
    </source>
</evidence>
<evidence type="ECO:0000313" key="3">
    <source>
        <dbReference type="Proteomes" id="UP000267223"/>
    </source>
</evidence>
<protein>
    <submittedName>
        <fullName evidence="2">Quinol:cytochrome C oxidoreductase</fullName>
    </submittedName>
</protein>
<feature type="transmembrane region" description="Helical" evidence="1">
    <location>
        <begin position="224"/>
        <end position="247"/>
    </location>
</feature>
<evidence type="ECO:0000313" key="2">
    <source>
        <dbReference type="EMBL" id="RNI33378.1"/>
    </source>
</evidence>
<feature type="transmembrane region" description="Helical" evidence="1">
    <location>
        <begin position="333"/>
        <end position="350"/>
    </location>
</feature>
<feature type="transmembrane region" description="Helical" evidence="1">
    <location>
        <begin position="91"/>
        <end position="113"/>
    </location>
</feature>
<dbReference type="Proteomes" id="UP000267223">
    <property type="component" value="Unassembled WGS sequence"/>
</dbReference>
<accession>A0A3M9N8T0</accession>
<dbReference type="RefSeq" id="WP_123122374.1">
    <property type="nucleotide sequence ID" value="NZ_RJJR01000021.1"/>
</dbReference>
<dbReference type="PANTHER" id="PTHR43044">
    <property type="match status" value="1"/>
</dbReference>
<comment type="caution">
    <text evidence="2">The sequence shown here is derived from an EMBL/GenBank/DDBJ whole genome shotgun (WGS) entry which is preliminary data.</text>
</comment>